<evidence type="ECO:0000313" key="2">
    <source>
        <dbReference type="Proteomes" id="UP000765509"/>
    </source>
</evidence>
<accession>A0A9Q3ECL6</accession>
<dbReference type="AlphaFoldDB" id="A0A9Q3ECL6"/>
<reference evidence="1" key="1">
    <citation type="submission" date="2021-03" db="EMBL/GenBank/DDBJ databases">
        <title>Draft genome sequence of rust myrtle Austropuccinia psidii MF-1, a brazilian biotype.</title>
        <authorList>
            <person name="Quecine M.C."/>
            <person name="Pachon D.M.R."/>
            <person name="Bonatelli M.L."/>
            <person name="Correr F.H."/>
            <person name="Franceschini L.M."/>
            <person name="Leite T.F."/>
            <person name="Margarido G.R.A."/>
            <person name="Almeida C.A."/>
            <person name="Ferrarezi J.A."/>
            <person name="Labate C.A."/>
        </authorList>
    </citation>
    <scope>NUCLEOTIDE SEQUENCE</scope>
    <source>
        <strain evidence="1">MF-1</strain>
    </source>
</reference>
<name>A0A9Q3ECL6_9BASI</name>
<keyword evidence="2" id="KW-1185">Reference proteome</keyword>
<sequence length="131" mass="14636">MVRQENIETASKVTSIIPSVTVNSENDSTVNIAQNNQPEPISPELINLDISNNLQKAKNLANNQETAITPQKAPKKVSDVIMAEANQLQKDEYLKLPQEASVEIYKARKKACNNAFQHSEYQILSDLWKTA</sequence>
<protein>
    <submittedName>
        <fullName evidence="1">Uncharacterized protein</fullName>
    </submittedName>
</protein>
<gene>
    <name evidence="1" type="ORF">O181_058579</name>
</gene>
<comment type="caution">
    <text evidence="1">The sequence shown here is derived from an EMBL/GenBank/DDBJ whole genome shotgun (WGS) entry which is preliminary data.</text>
</comment>
<organism evidence="1 2">
    <name type="scientific">Austropuccinia psidii MF-1</name>
    <dbReference type="NCBI Taxonomy" id="1389203"/>
    <lineage>
        <taxon>Eukaryota</taxon>
        <taxon>Fungi</taxon>
        <taxon>Dikarya</taxon>
        <taxon>Basidiomycota</taxon>
        <taxon>Pucciniomycotina</taxon>
        <taxon>Pucciniomycetes</taxon>
        <taxon>Pucciniales</taxon>
        <taxon>Sphaerophragmiaceae</taxon>
        <taxon>Austropuccinia</taxon>
    </lineage>
</organism>
<evidence type="ECO:0000313" key="1">
    <source>
        <dbReference type="EMBL" id="MBW0518864.1"/>
    </source>
</evidence>
<proteinExistence type="predicted"/>
<dbReference type="EMBL" id="AVOT02026934">
    <property type="protein sequence ID" value="MBW0518864.1"/>
    <property type="molecule type" value="Genomic_DNA"/>
</dbReference>
<dbReference type="Proteomes" id="UP000765509">
    <property type="component" value="Unassembled WGS sequence"/>
</dbReference>